<dbReference type="GO" id="GO:0003677">
    <property type="term" value="F:DNA binding"/>
    <property type="evidence" value="ECO:0007669"/>
    <property type="project" value="UniProtKB-UniRule"/>
</dbReference>
<dbReference type="PANTHER" id="PTHR43479">
    <property type="entry name" value="ACREF/ENVCD OPERON REPRESSOR-RELATED"/>
    <property type="match status" value="1"/>
</dbReference>
<dbReference type="STRING" id="142588.SAMN04488559_11158"/>
<dbReference type="Gene3D" id="1.10.357.10">
    <property type="entry name" value="Tetracycline Repressor, domain 2"/>
    <property type="match status" value="1"/>
</dbReference>
<evidence type="ECO:0000313" key="4">
    <source>
        <dbReference type="EMBL" id="SER93538.1"/>
    </source>
</evidence>
<dbReference type="InterPro" id="IPR009057">
    <property type="entry name" value="Homeodomain-like_sf"/>
</dbReference>
<dbReference type="PROSITE" id="PS50977">
    <property type="entry name" value="HTH_TETR_2"/>
    <property type="match status" value="1"/>
</dbReference>
<evidence type="ECO:0000256" key="2">
    <source>
        <dbReference type="PROSITE-ProRule" id="PRU00335"/>
    </source>
</evidence>
<proteinExistence type="predicted"/>
<accession>A0A1H9T8S6</accession>
<dbReference type="EMBL" id="FOHA01000011">
    <property type="protein sequence ID" value="SER93538.1"/>
    <property type="molecule type" value="Genomic_DNA"/>
</dbReference>
<dbReference type="InterPro" id="IPR001647">
    <property type="entry name" value="HTH_TetR"/>
</dbReference>
<evidence type="ECO:0000259" key="3">
    <source>
        <dbReference type="PROSITE" id="PS50977"/>
    </source>
</evidence>
<name>A0A1H9T8S6_9LACT</name>
<dbReference type="RefSeq" id="WP_092652663.1">
    <property type="nucleotide sequence ID" value="NZ_FOHA01000011.1"/>
</dbReference>
<organism evidence="4 5">
    <name type="scientific">Isobaculum melis</name>
    <dbReference type="NCBI Taxonomy" id="142588"/>
    <lineage>
        <taxon>Bacteria</taxon>
        <taxon>Bacillati</taxon>
        <taxon>Bacillota</taxon>
        <taxon>Bacilli</taxon>
        <taxon>Lactobacillales</taxon>
        <taxon>Carnobacteriaceae</taxon>
        <taxon>Isobaculum</taxon>
    </lineage>
</organism>
<evidence type="ECO:0000313" key="5">
    <source>
        <dbReference type="Proteomes" id="UP000198948"/>
    </source>
</evidence>
<dbReference type="Proteomes" id="UP000198948">
    <property type="component" value="Unassembled WGS sequence"/>
</dbReference>
<evidence type="ECO:0000256" key="1">
    <source>
        <dbReference type="ARBA" id="ARBA00023125"/>
    </source>
</evidence>
<reference evidence="4 5" key="1">
    <citation type="submission" date="2016-10" db="EMBL/GenBank/DDBJ databases">
        <authorList>
            <person name="de Groot N.N."/>
        </authorList>
    </citation>
    <scope>NUCLEOTIDE SEQUENCE [LARGE SCALE GENOMIC DNA]</scope>
    <source>
        <strain evidence="4 5">DSM 13760</strain>
    </source>
</reference>
<dbReference type="InterPro" id="IPR050624">
    <property type="entry name" value="HTH-type_Tx_Regulator"/>
</dbReference>
<keyword evidence="5" id="KW-1185">Reference proteome</keyword>
<keyword evidence="1 2" id="KW-0238">DNA-binding</keyword>
<dbReference type="OrthoDB" id="9814200at2"/>
<dbReference type="Pfam" id="PF00440">
    <property type="entry name" value="TetR_N"/>
    <property type="match status" value="1"/>
</dbReference>
<dbReference type="AlphaFoldDB" id="A0A1H9T8S6"/>
<feature type="DNA-binding region" description="H-T-H motif" evidence="2">
    <location>
        <begin position="29"/>
        <end position="48"/>
    </location>
</feature>
<gene>
    <name evidence="4" type="ORF">SAMN04488559_11158</name>
</gene>
<sequence>MKNTDTTREAILSSALSLFLEKGYTETSTNDIRIKAGNLSRGGLYHHFPKKIDILRAIPEYLARQDTSYQEIMSTPNLSILEKLRLVFIHECQSLELSKDGRSIFQLLSDVSFADVHLRYNENYLIPLYESMIIEGNKDGSVHVKNARATAEIIALLLNQWCIPSTFKNDQQDINERLDLLSDMLNLLGVPLFNTELKQAYCQMVLCIKKNEKASE</sequence>
<feature type="domain" description="HTH tetR-type" evidence="3">
    <location>
        <begin position="5"/>
        <end position="66"/>
    </location>
</feature>
<protein>
    <submittedName>
        <fullName evidence="4">DNA-binding transcriptional regulator, AcrR family</fullName>
    </submittedName>
</protein>
<dbReference type="PANTHER" id="PTHR43479:SF11">
    <property type="entry name" value="ACREF_ENVCD OPERON REPRESSOR-RELATED"/>
    <property type="match status" value="1"/>
</dbReference>
<dbReference type="SUPFAM" id="SSF46689">
    <property type="entry name" value="Homeodomain-like"/>
    <property type="match status" value="1"/>
</dbReference>